<feature type="region of interest" description="Disordered" evidence="1">
    <location>
        <begin position="82"/>
        <end position="105"/>
    </location>
</feature>
<feature type="compositionally biased region" description="Low complexity" evidence="1">
    <location>
        <begin position="1"/>
        <end position="10"/>
    </location>
</feature>
<sequence length="105" mass="12066">MQGRSMPSASPRRRSSKRRRTMAHMTEQDILAHIQDLVKQEHALRSKATSGELDPETERAKLADLEVMLDQCWDLLRQRRARLDQGSNPDEAQANPVKQVEGYLQ</sequence>
<dbReference type="eggNOG" id="ENOG5032YIY">
    <property type="taxonomic scope" value="Bacteria"/>
</dbReference>
<accession>W5TR17</accession>
<dbReference type="AlphaFoldDB" id="W5TR17"/>
<reference evidence="2 3" key="1">
    <citation type="journal article" date="2014" name="Appl. Environ. Microbiol.">
        <title>Insights into the Microbial Degradation of Rubber and Gutta-Percha by Analysis of the Complete Genome of Nocardia nova SH22a.</title>
        <authorList>
            <person name="Luo Q."/>
            <person name="Hiessl S."/>
            <person name="Poehlein A."/>
            <person name="Daniel R."/>
            <person name="Steinbuchel A."/>
        </authorList>
    </citation>
    <scope>NUCLEOTIDE SEQUENCE [LARGE SCALE GENOMIC DNA]</scope>
    <source>
        <strain evidence="2">SH22a</strain>
    </source>
</reference>
<dbReference type="HOGENOM" id="CLU_175454_0_0_11"/>
<feature type="region of interest" description="Disordered" evidence="1">
    <location>
        <begin position="1"/>
        <end position="23"/>
    </location>
</feature>
<dbReference type="Proteomes" id="UP000019150">
    <property type="component" value="Chromosome"/>
</dbReference>
<dbReference type="InterPro" id="IPR020311">
    <property type="entry name" value="Uncharacterised_Rv0898c"/>
</dbReference>
<name>W5TR17_9NOCA</name>
<organism evidence="2 3">
    <name type="scientific">Nocardia nova SH22a</name>
    <dbReference type="NCBI Taxonomy" id="1415166"/>
    <lineage>
        <taxon>Bacteria</taxon>
        <taxon>Bacillati</taxon>
        <taxon>Actinomycetota</taxon>
        <taxon>Actinomycetes</taxon>
        <taxon>Mycobacteriales</taxon>
        <taxon>Nocardiaceae</taxon>
        <taxon>Nocardia</taxon>
    </lineage>
</organism>
<dbReference type="PATRIC" id="fig|1415166.3.peg.7007"/>
<evidence type="ECO:0000313" key="3">
    <source>
        <dbReference type="Proteomes" id="UP000019150"/>
    </source>
</evidence>
<feature type="compositionally biased region" description="Basic residues" evidence="1">
    <location>
        <begin position="11"/>
        <end position="22"/>
    </location>
</feature>
<proteinExistence type="predicted"/>
<dbReference type="KEGG" id="nno:NONO_c68220"/>
<evidence type="ECO:0008006" key="4">
    <source>
        <dbReference type="Google" id="ProtNLM"/>
    </source>
</evidence>
<dbReference type="EMBL" id="CP006850">
    <property type="protein sequence ID" value="AHH21589.1"/>
    <property type="molecule type" value="Genomic_DNA"/>
</dbReference>
<evidence type="ECO:0000313" key="2">
    <source>
        <dbReference type="EMBL" id="AHH21589.1"/>
    </source>
</evidence>
<evidence type="ECO:0000256" key="1">
    <source>
        <dbReference type="SAM" id="MobiDB-lite"/>
    </source>
</evidence>
<protein>
    <recommendedName>
        <fullName evidence="4">DUF2630 domain-containing protein</fullName>
    </recommendedName>
</protein>
<dbReference type="Pfam" id="PF10944">
    <property type="entry name" value="DUF2630"/>
    <property type="match status" value="1"/>
</dbReference>
<gene>
    <name evidence="2" type="ORF">NONO_c68220</name>
</gene>
<keyword evidence="3" id="KW-1185">Reference proteome</keyword>
<dbReference type="STRING" id="1415166.NONO_c68220"/>